<sequence>MMLMLQEALSSYLAKPGAARARELQQTVRRLEGFEQDTPWIDRAIALAQQSRHDELARLLRALMPANFGCPVAHQLYAEALAGLGDAEGAERERAYAALGLELIDASGDGSRAKPWWVLHVVDQYAFLDAHGHEVVSQQLIMTDPAHLDAIECADGTIAHFALEAADADS</sequence>
<proteinExistence type="predicted"/>
<comment type="caution">
    <text evidence="1">The sequence shown here is derived from an EMBL/GenBank/DDBJ whole genome shotgun (WGS) entry which is preliminary data.</text>
</comment>
<protein>
    <submittedName>
        <fullName evidence="1">Uncharacterized protein</fullName>
    </submittedName>
</protein>
<dbReference type="AlphaFoldDB" id="A0A255DZR1"/>
<dbReference type="EMBL" id="NMVI01000027">
    <property type="protein sequence ID" value="OYN84570.1"/>
    <property type="molecule type" value="Genomic_DNA"/>
</dbReference>
<dbReference type="Proteomes" id="UP000216533">
    <property type="component" value="Unassembled WGS sequence"/>
</dbReference>
<name>A0A255DZR1_9ACTN</name>
<organism evidence="1 2">
    <name type="scientific">Parenemella sanctibonifatiensis</name>
    <dbReference type="NCBI Taxonomy" id="2016505"/>
    <lineage>
        <taxon>Bacteria</taxon>
        <taxon>Bacillati</taxon>
        <taxon>Actinomycetota</taxon>
        <taxon>Actinomycetes</taxon>
        <taxon>Propionibacteriales</taxon>
        <taxon>Propionibacteriaceae</taxon>
        <taxon>Parenemella</taxon>
    </lineage>
</organism>
<evidence type="ECO:0000313" key="1">
    <source>
        <dbReference type="EMBL" id="OYN84570.1"/>
    </source>
</evidence>
<evidence type="ECO:0000313" key="2">
    <source>
        <dbReference type="Proteomes" id="UP000216533"/>
    </source>
</evidence>
<reference evidence="1 2" key="1">
    <citation type="submission" date="2017-07" db="EMBL/GenBank/DDBJ databases">
        <title>Draft whole genome sequences of clinical Proprionibacteriaceae strains.</title>
        <authorList>
            <person name="Bernier A.-M."/>
            <person name="Bernard K."/>
            <person name="Domingo M.-C."/>
        </authorList>
    </citation>
    <scope>NUCLEOTIDE SEQUENCE [LARGE SCALE GENOMIC DNA]</scope>
    <source>
        <strain evidence="1 2">NML 160184</strain>
    </source>
</reference>
<gene>
    <name evidence="1" type="ORF">CGZ92_12065</name>
</gene>
<accession>A0A255DZR1</accession>